<dbReference type="Proteomes" id="UP001139308">
    <property type="component" value="Unassembled WGS sequence"/>
</dbReference>
<evidence type="ECO:0000313" key="1">
    <source>
        <dbReference type="EMBL" id="MCG5073331.1"/>
    </source>
</evidence>
<protein>
    <submittedName>
        <fullName evidence="1">Uncharacterized protein</fullName>
    </submittedName>
</protein>
<keyword evidence="2" id="KW-1185">Reference proteome</keyword>
<dbReference type="EMBL" id="JAKLJA010000004">
    <property type="protein sequence ID" value="MCG5073331.1"/>
    <property type="molecule type" value="Genomic_DNA"/>
</dbReference>
<name>A0A9X1UKC0_9BURK</name>
<organism evidence="1 2">
    <name type="scientific">Paraburkholderia tagetis</name>
    <dbReference type="NCBI Taxonomy" id="2913261"/>
    <lineage>
        <taxon>Bacteria</taxon>
        <taxon>Pseudomonadati</taxon>
        <taxon>Pseudomonadota</taxon>
        <taxon>Betaproteobacteria</taxon>
        <taxon>Burkholderiales</taxon>
        <taxon>Burkholderiaceae</taxon>
        <taxon>Paraburkholderia</taxon>
    </lineage>
</organism>
<gene>
    <name evidence="1" type="ORF">L5014_08125</name>
</gene>
<accession>A0A9X1UKC0</accession>
<dbReference type="RefSeq" id="WP_238463068.1">
    <property type="nucleotide sequence ID" value="NZ_JAKLJA010000004.1"/>
</dbReference>
<evidence type="ECO:0000313" key="2">
    <source>
        <dbReference type="Proteomes" id="UP001139308"/>
    </source>
</evidence>
<sequence length="60" mass="6551">MLTQDRNIDAAQQGANAISEDRRTAVVSAFVNSRDYGLDLSIYFSDGAVELVNCRVQGKT</sequence>
<reference evidence="1" key="1">
    <citation type="submission" date="2022-01" db="EMBL/GenBank/DDBJ databases">
        <title>Genome sequence and assembly of Parabukholderia sp. RG36.</title>
        <authorList>
            <person name="Chhetri G."/>
        </authorList>
    </citation>
    <scope>NUCLEOTIDE SEQUENCE</scope>
    <source>
        <strain evidence="1">RG36</strain>
    </source>
</reference>
<proteinExistence type="predicted"/>
<dbReference type="AlphaFoldDB" id="A0A9X1UKC0"/>
<comment type="caution">
    <text evidence="1">The sequence shown here is derived from an EMBL/GenBank/DDBJ whole genome shotgun (WGS) entry which is preliminary data.</text>
</comment>